<reference evidence="2" key="1">
    <citation type="journal article" date="2014" name="Int. J. Syst. Evol. Microbiol.">
        <title>Complete genome sequence of Corynebacterium casei LMG S-19264T (=DSM 44701T), isolated from a smear-ripened cheese.</title>
        <authorList>
            <consortium name="US DOE Joint Genome Institute (JGI-PGF)"/>
            <person name="Walter F."/>
            <person name="Albersmeier A."/>
            <person name="Kalinowski J."/>
            <person name="Ruckert C."/>
        </authorList>
    </citation>
    <scope>NUCLEOTIDE SEQUENCE</scope>
    <source>
        <strain evidence="2">CGMCC 1.10859</strain>
    </source>
</reference>
<comment type="caution">
    <text evidence="2">The sequence shown here is derived from an EMBL/GenBank/DDBJ whole genome shotgun (WGS) entry which is preliminary data.</text>
</comment>
<gene>
    <name evidence="2" type="ORF">GCM10008024_12030</name>
</gene>
<proteinExistence type="predicted"/>
<evidence type="ECO:0000313" key="2">
    <source>
        <dbReference type="EMBL" id="GHE00456.1"/>
    </source>
</evidence>
<dbReference type="EMBL" id="BNAB01000004">
    <property type="protein sequence ID" value="GHE00456.1"/>
    <property type="molecule type" value="Genomic_DNA"/>
</dbReference>
<feature type="compositionally biased region" description="Gly residues" evidence="1">
    <location>
        <begin position="61"/>
        <end position="72"/>
    </location>
</feature>
<evidence type="ECO:0000313" key="3">
    <source>
        <dbReference type="Proteomes" id="UP000634647"/>
    </source>
</evidence>
<organism evidence="2 3">
    <name type="scientific">Allgaiera indica</name>
    <dbReference type="NCBI Taxonomy" id="765699"/>
    <lineage>
        <taxon>Bacteria</taxon>
        <taxon>Pseudomonadati</taxon>
        <taxon>Pseudomonadota</taxon>
        <taxon>Alphaproteobacteria</taxon>
        <taxon>Rhodobacterales</taxon>
        <taxon>Paracoccaceae</taxon>
        <taxon>Allgaiera</taxon>
    </lineage>
</organism>
<name>A0AAN4UQ75_9RHOB</name>
<protein>
    <submittedName>
        <fullName evidence="2">Uncharacterized protein</fullName>
    </submittedName>
</protein>
<reference evidence="2" key="2">
    <citation type="submission" date="2023-06" db="EMBL/GenBank/DDBJ databases">
        <authorList>
            <person name="Sun Q."/>
            <person name="Zhou Y."/>
        </authorList>
    </citation>
    <scope>NUCLEOTIDE SEQUENCE</scope>
    <source>
        <strain evidence="2">CGMCC 1.10859</strain>
    </source>
</reference>
<accession>A0AAN4UQ75</accession>
<feature type="region of interest" description="Disordered" evidence="1">
    <location>
        <begin position="61"/>
        <end position="85"/>
    </location>
</feature>
<dbReference type="Proteomes" id="UP000634647">
    <property type="component" value="Unassembled WGS sequence"/>
</dbReference>
<sequence>MIEDRVEGVAFQPLLMVDQAARSAQLLDEHPIPQALRGEKVFLVTGKAQLEMRVVRNHGQGGVGPCGGGFRQGGRRRGAGRIAGF</sequence>
<evidence type="ECO:0000256" key="1">
    <source>
        <dbReference type="SAM" id="MobiDB-lite"/>
    </source>
</evidence>
<dbReference type="AlphaFoldDB" id="A0AAN4UQ75"/>